<reference evidence="2 3" key="1">
    <citation type="submission" date="2024-01" db="EMBL/GenBank/DDBJ databases">
        <title>The complete chloroplast genome sequence of Lithospermum erythrorhizon: insights into the phylogenetic relationship among Boraginaceae species and the maternal lineages of purple gromwells.</title>
        <authorList>
            <person name="Okada T."/>
            <person name="Watanabe K."/>
        </authorList>
    </citation>
    <scope>NUCLEOTIDE SEQUENCE [LARGE SCALE GENOMIC DNA]</scope>
</reference>
<gene>
    <name evidence="2" type="ORF">LIER_08075</name>
</gene>
<feature type="compositionally biased region" description="Polar residues" evidence="1">
    <location>
        <begin position="31"/>
        <end position="40"/>
    </location>
</feature>
<comment type="caution">
    <text evidence="2">The sequence shown here is derived from an EMBL/GenBank/DDBJ whole genome shotgun (WGS) entry which is preliminary data.</text>
</comment>
<accession>A0AAV3PBW4</accession>
<evidence type="ECO:0000313" key="3">
    <source>
        <dbReference type="Proteomes" id="UP001454036"/>
    </source>
</evidence>
<feature type="region of interest" description="Disordered" evidence="1">
    <location>
        <begin position="29"/>
        <end position="77"/>
    </location>
</feature>
<organism evidence="2 3">
    <name type="scientific">Lithospermum erythrorhizon</name>
    <name type="common">Purple gromwell</name>
    <name type="synonym">Lithospermum officinale var. erythrorhizon</name>
    <dbReference type="NCBI Taxonomy" id="34254"/>
    <lineage>
        <taxon>Eukaryota</taxon>
        <taxon>Viridiplantae</taxon>
        <taxon>Streptophyta</taxon>
        <taxon>Embryophyta</taxon>
        <taxon>Tracheophyta</taxon>
        <taxon>Spermatophyta</taxon>
        <taxon>Magnoliopsida</taxon>
        <taxon>eudicotyledons</taxon>
        <taxon>Gunneridae</taxon>
        <taxon>Pentapetalae</taxon>
        <taxon>asterids</taxon>
        <taxon>lamiids</taxon>
        <taxon>Boraginales</taxon>
        <taxon>Boraginaceae</taxon>
        <taxon>Boraginoideae</taxon>
        <taxon>Lithospermeae</taxon>
        <taxon>Lithospermum</taxon>
    </lineage>
</organism>
<name>A0AAV3PBW4_LITER</name>
<keyword evidence="3" id="KW-1185">Reference proteome</keyword>
<protein>
    <submittedName>
        <fullName evidence="2">Uncharacterized protein</fullName>
    </submittedName>
</protein>
<evidence type="ECO:0000256" key="1">
    <source>
        <dbReference type="SAM" id="MobiDB-lite"/>
    </source>
</evidence>
<dbReference type="Proteomes" id="UP001454036">
    <property type="component" value="Unassembled WGS sequence"/>
</dbReference>
<dbReference type="AlphaFoldDB" id="A0AAV3PBW4"/>
<sequence>MNGEPETIYEELPKDSAIPLGATLRTFFSGGRSQTSSGLGSSKDILGETKWARGQPPRPIPVDVVNSDPHETQSRTRIHNNPKVLVINFSSVLSITNKIA</sequence>
<proteinExistence type="predicted"/>
<evidence type="ECO:0000313" key="2">
    <source>
        <dbReference type="EMBL" id="GAA0148703.1"/>
    </source>
</evidence>
<dbReference type="EMBL" id="BAABME010001284">
    <property type="protein sequence ID" value="GAA0148703.1"/>
    <property type="molecule type" value="Genomic_DNA"/>
</dbReference>